<proteinExistence type="inferred from homology"/>
<dbReference type="PANTHER" id="PTHR45650:SF4">
    <property type="entry name" value="GDSL-LIKE LIPASE_ACYLHYDROLASE FAMILY PROTEIN, EXPRESSED"/>
    <property type="match status" value="1"/>
</dbReference>
<dbReference type="Pfam" id="PF00657">
    <property type="entry name" value="Lipase_GDSL"/>
    <property type="match status" value="1"/>
</dbReference>
<evidence type="ECO:0000313" key="7">
    <source>
        <dbReference type="EMBL" id="KAH9297685.1"/>
    </source>
</evidence>
<evidence type="ECO:0000256" key="5">
    <source>
        <dbReference type="ARBA" id="ARBA00022801"/>
    </source>
</evidence>
<reference evidence="7 8" key="1">
    <citation type="journal article" date="2021" name="Nat. Plants">
        <title>The Taxus genome provides insights into paclitaxel biosynthesis.</title>
        <authorList>
            <person name="Xiong X."/>
            <person name="Gou J."/>
            <person name="Liao Q."/>
            <person name="Li Y."/>
            <person name="Zhou Q."/>
            <person name="Bi G."/>
            <person name="Li C."/>
            <person name="Du R."/>
            <person name="Wang X."/>
            <person name="Sun T."/>
            <person name="Guo L."/>
            <person name="Liang H."/>
            <person name="Lu P."/>
            <person name="Wu Y."/>
            <person name="Zhang Z."/>
            <person name="Ro D.K."/>
            <person name="Shang Y."/>
            <person name="Huang S."/>
            <person name="Yan J."/>
        </authorList>
    </citation>
    <scope>NUCLEOTIDE SEQUENCE [LARGE SCALE GENOMIC DNA]</scope>
    <source>
        <strain evidence="7">Ta-2019</strain>
    </source>
</reference>
<dbReference type="GO" id="GO:0005576">
    <property type="term" value="C:extracellular region"/>
    <property type="evidence" value="ECO:0007669"/>
    <property type="project" value="UniProtKB-SubCell"/>
</dbReference>
<evidence type="ECO:0000313" key="8">
    <source>
        <dbReference type="Proteomes" id="UP000824469"/>
    </source>
</evidence>
<keyword evidence="8" id="KW-1185">Reference proteome</keyword>
<dbReference type="GO" id="GO:0016042">
    <property type="term" value="P:lipid catabolic process"/>
    <property type="evidence" value="ECO:0007669"/>
    <property type="project" value="UniProtKB-KW"/>
</dbReference>
<evidence type="ECO:0000256" key="3">
    <source>
        <dbReference type="ARBA" id="ARBA00022525"/>
    </source>
</evidence>
<dbReference type="Proteomes" id="UP000824469">
    <property type="component" value="Unassembled WGS sequence"/>
</dbReference>
<comment type="subcellular location">
    <subcellularLocation>
        <location evidence="1">Secreted</location>
    </subcellularLocation>
</comment>
<dbReference type="AlphaFoldDB" id="A0AA38FD70"/>
<dbReference type="PANTHER" id="PTHR45650">
    <property type="entry name" value="GDSL-LIKE LIPASE/ACYLHYDROLASE-RELATED"/>
    <property type="match status" value="1"/>
</dbReference>
<dbReference type="InterPro" id="IPR036514">
    <property type="entry name" value="SGNH_hydro_sf"/>
</dbReference>
<evidence type="ECO:0000256" key="4">
    <source>
        <dbReference type="ARBA" id="ARBA00022729"/>
    </source>
</evidence>
<evidence type="ECO:0008006" key="9">
    <source>
        <dbReference type="Google" id="ProtNLM"/>
    </source>
</evidence>
<accession>A0AA38FD70</accession>
<dbReference type="InterPro" id="IPR051238">
    <property type="entry name" value="GDSL_esterase/lipase"/>
</dbReference>
<name>A0AA38FD70_TAXCH</name>
<evidence type="ECO:0000256" key="6">
    <source>
        <dbReference type="ARBA" id="ARBA00022963"/>
    </source>
</evidence>
<keyword evidence="6" id="KW-0443">Lipid metabolism</keyword>
<dbReference type="EMBL" id="JAHRHJ020000010">
    <property type="protein sequence ID" value="KAH9297685.1"/>
    <property type="molecule type" value="Genomic_DNA"/>
</dbReference>
<organism evidence="7 8">
    <name type="scientific">Taxus chinensis</name>
    <name type="common">Chinese yew</name>
    <name type="synonym">Taxus wallichiana var. chinensis</name>
    <dbReference type="NCBI Taxonomy" id="29808"/>
    <lineage>
        <taxon>Eukaryota</taxon>
        <taxon>Viridiplantae</taxon>
        <taxon>Streptophyta</taxon>
        <taxon>Embryophyta</taxon>
        <taxon>Tracheophyta</taxon>
        <taxon>Spermatophyta</taxon>
        <taxon>Pinopsida</taxon>
        <taxon>Pinidae</taxon>
        <taxon>Conifers II</taxon>
        <taxon>Cupressales</taxon>
        <taxon>Taxaceae</taxon>
        <taxon>Taxus</taxon>
    </lineage>
</organism>
<dbReference type="InterPro" id="IPR001087">
    <property type="entry name" value="GDSL"/>
</dbReference>
<comment type="caution">
    <text evidence="7">The sequence shown here is derived from an EMBL/GenBank/DDBJ whole genome shotgun (WGS) entry which is preliminary data.</text>
</comment>
<dbReference type="GO" id="GO:0016788">
    <property type="term" value="F:hydrolase activity, acting on ester bonds"/>
    <property type="evidence" value="ECO:0007669"/>
    <property type="project" value="InterPro"/>
</dbReference>
<keyword evidence="3" id="KW-0964">Secreted</keyword>
<feature type="non-terminal residue" evidence="7">
    <location>
        <position position="421"/>
    </location>
</feature>
<keyword evidence="4" id="KW-0732">Signal</keyword>
<sequence>MGKGGERIRSCAGGEFLRSCGEKRMLGWTRRRVREGRGVNKREEEWEALRQSEIGWEVGESRERSEEKVGRSAGDYRENRRGGRQVYERGAGCRESKSWFMSVRVKGDSGLMMGRDEDQVNVEELRNVGTKGGLRPRFLWHSLYSSETKLVDIRLAVVPWVPSQFTKRPQCLKYSNGMSSIIEQMLYVKILQVVGFGKKMSKTSVMALIVAVSWLLVSNGHGRVEAQGGSADLSKPAAFIFGDSLVDPGNNRYIASISRADWSPYGVDFAPSGFRPTGRFTNGRTLSDIIGKLYISLMMELGQDTLPQPYLAPGTHGQVLLNGVNYASGAGGILDSSGAIFLARLSFDTQINYFENTKRELVSMLGEDMAMQFLSRSLFSIVFGSNDYLDNYLLPFSVTKAQYSPQDYEDLLISRFGEQLN</sequence>
<comment type="similarity">
    <text evidence="2">Belongs to the 'GDSL' lipolytic enzyme family.</text>
</comment>
<dbReference type="Gene3D" id="3.40.50.1110">
    <property type="entry name" value="SGNH hydrolase"/>
    <property type="match status" value="1"/>
</dbReference>
<evidence type="ECO:0000256" key="2">
    <source>
        <dbReference type="ARBA" id="ARBA00008668"/>
    </source>
</evidence>
<protein>
    <recommendedName>
        <fullName evidence="9">GDSL esterase/lipase</fullName>
    </recommendedName>
</protein>
<evidence type="ECO:0000256" key="1">
    <source>
        <dbReference type="ARBA" id="ARBA00004613"/>
    </source>
</evidence>
<gene>
    <name evidence="7" type="ORF">KI387_029367</name>
</gene>
<keyword evidence="6" id="KW-0442">Lipid degradation</keyword>
<keyword evidence="5" id="KW-0378">Hydrolase</keyword>